<sequence length="537" mass="61236">MRVHKLLLVLLTTTLVGCLDSKEEIIEEKNQGLVYCAEANPVSFNPQVTTTGSTIDIIANQLYDRLISIDPVTAEFQSELATDWKISKDGKSVTFTLRKDVKFHTTSYFTPSRDFNADDVIFTFSRLFDVYNPYHFVGDANYPYFQSVGIDQLIRKIVRVSDYQVRFELFNPESSFLANMATDFAVVLSEEYAMELKKNKQENLFDQYPIGTGPYIYKEYRRDHLVRFYRNPLYWKHDVVLEQLVYDITPNGTTRIAKMLTKECDVTAHPSSAQLSILAQRDDINIEKETNLNIGYWAFNTERAPFDDLRVRQALAHAIDVDKIMQAVYYGNGTRAQSILPPTSWAFEPQEDIPTFDPELAKKLLIEAGLPDGFDMTIWAMPVSRIYNPNARKMAELMQSDLRKVGVNVSIVEYEWNTFIQRIGEHRHDSVLLGWAADTPDPDNFFSPLLSCTATFSGKNPANWCNPQFDLLLTQALDTTDLNKRKKYYEDAQSLIIKELPLLPIAHGLRFQASSADVEGITLGPFGAISLANARKK</sequence>
<comment type="caution">
    <text evidence="4">The sequence shown here is derived from an EMBL/GenBank/DDBJ whole genome shotgun (WGS) entry which is preliminary data.</text>
</comment>
<dbReference type="Gene3D" id="3.10.105.10">
    <property type="entry name" value="Dipeptide-binding Protein, Domain 3"/>
    <property type="match status" value="1"/>
</dbReference>
<accession>A0A0F9ULS4</accession>
<dbReference type="SUPFAM" id="SSF53850">
    <property type="entry name" value="Periplasmic binding protein-like II"/>
    <property type="match status" value="1"/>
</dbReference>
<keyword evidence="2" id="KW-0732">Signal</keyword>
<dbReference type="PROSITE" id="PS01040">
    <property type="entry name" value="SBP_BACTERIAL_5"/>
    <property type="match status" value="1"/>
</dbReference>
<dbReference type="InterPro" id="IPR039424">
    <property type="entry name" value="SBP_5"/>
</dbReference>
<dbReference type="InterPro" id="IPR030678">
    <property type="entry name" value="Peptide/Ni-bd"/>
</dbReference>
<name>A0A0F9ULS4_9ZZZZ</name>
<dbReference type="GO" id="GO:0042597">
    <property type="term" value="C:periplasmic space"/>
    <property type="evidence" value="ECO:0007669"/>
    <property type="project" value="UniProtKB-ARBA"/>
</dbReference>
<organism evidence="4">
    <name type="scientific">marine sediment metagenome</name>
    <dbReference type="NCBI Taxonomy" id="412755"/>
    <lineage>
        <taxon>unclassified sequences</taxon>
        <taxon>metagenomes</taxon>
        <taxon>ecological metagenomes</taxon>
    </lineage>
</organism>
<dbReference type="PANTHER" id="PTHR30290">
    <property type="entry name" value="PERIPLASMIC BINDING COMPONENT OF ABC TRANSPORTER"/>
    <property type="match status" value="1"/>
</dbReference>
<dbReference type="InterPro" id="IPR023765">
    <property type="entry name" value="SBP_5_CS"/>
</dbReference>
<dbReference type="AlphaFoldDB" id="A0A0F9ULS4"/>
<protein>
    <recommendedName>
        <fullName evidence="3">Solute-binding protein family 5 domain-containing protein</fullName>
    </recommendedName>
</protein>
<dbReference type="Gene3D" id="3.40.190.10">
    <property type="entry name" value="Periplasmic binding protein-like II"/>
    <property type="match status" value="1"/>
</dbReference>
<dbReference type="PROSITE" id="PS51257">
    <property type="entry name" value="PROKAR_LIPOPROTEIN"/>
    <property type="match status" value="1"/>
</dbReference>
<proteinExistence type="inferred from homology"/>
<dbReference type="Pfam" id="PF00496">
    <property type="entry name" value="SBP_bac_5"/>
    <property type="match status" value="1"/>
</dbReference>
<dbReference type="PANTHER" id="PTHR30290:SF28">
    <property type="entry name" value="ABC TRANSPORTER PERIPLASMIC-BINDING PROTEIN SAPA-RELATED"/>
    <property type="match status" value="1"/>
</dbReference>
<feature type="domain" description="Solute-binding protein family 5" evidence="3">
    <location>
        <begin position="76"/>
        <end position="455"/>
    </location>
</feature>
<evidence type="ECO:0000259" key="3">
    <source>
        <dbReference type="Pfam" id="PF00496"/>
    </source>
</evidence>
<evidence type="ECO:0000313" key="4">
    <source>
        <dbReference type="EMBL" id="KKN54518.1"/>
    </source>
</evidence>
<dbReference type="GO" id="GO:0043190">
    <property type="term" value="C:ATP-binding cassette (ABC) transporter complex"/>
    <property type="evidence" value="ECO:0007669"/>
    <property type="project" value="InterPro"/>
</dbReference>
<evidence type="ECO:0000256" key="1">
    <source>
        <dbReference type="ARBA" id="ARBA00005695"/>
    </source>
</evidence>
<gene>
    <name evidence="4" type="ORF">LCGC14_0591590</name>
</gene>
<dbReference type="GO" id="GO:0015833">
    <property type="term" value="P:peptide transport"/>
    <property type="evidence" value="ECO:0007669"/>
    <property type="project" value="TreeGrafter"/>
</dbReference>
<dbReference type="GO" id="GO:1904680">
    <property type="term" value="F:peptide transmembrane transporter activity"/>
    <property type="evidence" value="ECO:0007669"/>
    <property type="project" value="TreeGrafter"/>
</dbReference>
<dbReference type="EMBL" id="LAZR01000925">
    <property type="protein sequence ID" value="KKN54518.1"/>
    <property type="molecule type" value="Genomic_DNA"/>
</dbReference>
<evidence type="ECO:0000256" key="2">
    <source>
        <dbReference type="ARBA" id="ARBA00022729"/>
    </source>
</evidence>
<dbReference type="InterPro" id="IPR000914">
    <property type="entry name" value="SBP_5_dom"/>
</dbReference>
<dbReference type="CDD" id="cd08493">
    <property type="entry name" value="PBP2_DppA_like"/>
    <property type="match status" value="1"/>
</dbReference>
<comment type="similarity">
    <text evidence="1">Belongs to the bacterial solute-binding protein 5 family.</text>
</comment>
<dbReference type="PIRSF" id="PIRSF002741">
    <property type="entry name" value="MppA"/>
    <property type="match status" value="1"/>
</dbReference>
<reference evidence="4" key="1">
    <citation type="journal article" date="2015" name="Nature">
        <title>Complex archaea that bridge the gap between prokaryotes and eukaryotes.</title>
        <authorList>
            <person name="Spang A."/>
            <person name="Saw J.H."/>
            <person name="Jorgensen S.L."/>
            <person name="Zaremba-Niedzwiedzka K."/>
            <person name="Martijn J."/>
            <person name="Lind A.E."/>
            <person name="van Eijk R."/>
            <person name="Schleper C."/>
            <person name="Guy L."/>
            <person name="Ettema T.J."/>
        </authorList>
    </citation>
    <scope>NUCLEOTIDE SEQUENCE</scope>
</reference>
<dbReference type="Gene3D" id="3.90.76.10">
    <property type="entry name" value="Dipeptide-binding Protein, Domain 1"/>
    <property type="match status" value="1"/>
</dbReference>